<evidence type="ECO:0000313" key="2">
    <source>
        <dbReference type="Proteomes" id="UP001321786"/>
    </source>
</evidence>
<accession>A0AAU9EA68</accession>
<reference evidence="1 2" key="1">
    <citation type="submission" date="2023-08" db="EMBL/GenBank/DDBJ databases">
        <title>Helicovermis profunda gen. nov., sp. nov., a novel mesophilic, fermentative bacterium within the Bacillota from a deep-sea hydrothermal vent chimney.</title>
        <authorList>
            <person name="Miyazaki U."/>
            <person name="Mizutani D."/>
            <person name="Hashimoto Y."/>
            <person name="Tame A."/>
            <person name="Sawayama S."/>
            <person name="Miyazaki J."/>
            <person name="Takai K."/>
            <person name="Nakagawa S."/>
        </authorList>
    </citation>
    <scope>NUCLEOTIDE SEQUENCE [LARGE SCALE GENOMIC DNA]</scope>
    <source>
        <strain evidence="1 2">S502</strain>
    </source>
</reference>
<dbReference type="AlphaFoldDB" id="A0AAU9EA68"/>
<proteinExistence type="predicted"/>
<keyword evidence="2" id="KW-1185">Reference proteome</keyword>
<evidence type="ECO:0000313" key="1">
    <source>
        <dbReference type="EMBL" id="BEP28174.1"/>
    </source>
</evidence>
<dbReference type="KEGG" id="hprf:HLPR_05050"/>
<name>A0AAU9EA68_9FIRM</name>
<organism evidence="1 2">
    <name type="scientific">Helicovermis profundi</name>
    <dbReference type="NCBI Taxonomy" id="3065157"/>
    <lineage>
        <taxon>Bacteria</taxon>
        <taxon>Bacillati</taxon>
        <taxon>Bacillota</taxon>
        <taxon>Clostridia</taxon>
        <taxon>Helicovermis</taxon>
    </lineage>
</organism>
<sequence length="47" mass="5682">MNVPHYYCELDDVKNLLADYEILKVRHIEDIFDTASSWHYFVHGKKK</sequence>
<dbReference type="Proteomes" id="UP001321786">
    <property type="component" value="Chromosome"/>
</dbReference>
<dbReference type="EMBL" id="AP028654">
    <property type="protein sequence ID" value="BEP28174.1"/>
    <property type="molecule type" value="Genomic_DNA"/>
</dbReference>
<gene>
    <name evidence="1" type="ORF">HLPR_05050</name>
</gene>
<protein>
    <submittedName>
        <fullName evidence="1">Uncharacterized protein</fullName>
    </submittedName>
</protein>